<keyword evidence="1" id="KW-0560">Oxidoreductase</keyword>
<protein>
    <submittedName>
        <fullName evidence="3">Oxidoreductase</fullName>
    </submittedName>
</protein>
<dbReference type="Pfam" id="PF01558">
    <property type="entry name" value="POR"/>
    <property type="match status" value="1"/>
</dbReference>
<accession>A0A3E2WXV4</accession>
<dbReference type="PANTHER" id="PTHR42730">
    <property type="entry name" value="2-OXOGLUTARATE SYNTHASE SUBUNIT KORC"/>
    <property type="match status" value="1"/>
</dbReference>
<dbReference type="InterPro" id="IPR002869">
    <property type="entry name" value="Pyrv_flavodox_OxRed_cen"/>
</dbReference>
<evidence type="ECO:0000313" key="4">
    <source>
        <dbReference type="Proteomes" id="UP000261111"/>
    </source>
</evidence>
<dbReference type="AlphaFoldDB" id="A0A3E2WXV4"/>
<dbReference type="NCBIfam" id="TIGR02175">
    <property type="entry name" value="PorC_KorC"/>
    <property type="match status" value="1"/>
</dbReference>
<organism evidence="3 4">
    <name type="scientific">Hungatella hathewayi</name>
    <dbReference type="NCBI Taxonomy" id="154046"/>
    <lineage>
        <taxon>Bacteria</taxon>
        <taxon>Bacillati</taxon>
        <taxon>Bacillota</taxon>
        <taxon>Clostridia</taxon>
        <taxon>Lachnospirales</taxon>
        <taxon>Lachnospiraceae</taxon>
        <taxon>Hungatella</taxon>
    </lineage>
</organism>
<dbReference type="InterPro" id="IPR011894">
    <property type="entry name" value="PorC_KorC"/>
</dbReference>
<dbReference type="GO" id="GO:0016625">
    <property type="term" value="F:oxidoreductase activity, acting on the aldehyde or oxo group of donors, iron-sulfur protein as acceptor"/>
    <property type="evidence" value="ECO:0007669"/>
    <property type="project" value="InterPro"/>
</dbReference>
<dbReference type="RefSeq" id="WP_025657023.1">
    <property type="nucleotide sequence ID" value="NZ_QVIA01000007.1"/>
</dbReference>
<dbReference type="InterPro" id="IPR019752">
    <property type="entry name" value="Pyrv/ketoisovalerate_OxRed_cat"/>
</dbReference>
<evidence type="ECO:0000259" key="2">
    <source>
        <dbReference type="Pfam" id="PF01558"/>
    </source>
</evidence>
<dbReference type="Proteomes" id="UP000261111">
    <property type="component" value="Unassembled WGS sequence"/>
</dbReference>
<comment type="caution">
    <text evidence="3">The sequence shown here is derived from an EMBL/GenBank/DDBJ whole genome shotgun (WGS) entry which is preliminary data.</text>
</comment>
<name>A0A3E2WXV4_9FIRM</name>
<feature type="domain" description="Pyruvate/ketoisovalerate oxidoreductase catalytic" evidence="2">
    <location>
        <begin position="11"/>
        <end position="177"/>
    </location>
</feature>
<dbReference type="SUPFAM" id="SSF53323">
    <property type="entry name" value="Pyruvate-ferredoxin oxidoreductase, PFOR, domain III"/>
    <property type="match status" value="1"/>
</dbReference>
<evidence type="ECO:0000313" key="3">
    <source>
        <dbReference type="EMBL" id="RGC33001.1"/>
    </source>
</evidence>
<reference evidence="3 4" key="1">
    <citation type="submission" date="2018-08" db="EMBL/GenBank/DDBJ databases">
        <title>A genome reference for cultivated species of the human gut microbiota.</title>
        <authorList>
            <person name="Zou Y."/>
            <person name="Xue W."/>
            <person name="Luo G."/>
        </authorList>
    </citation>
    <scope>NUCLEOTIDE SEQUENCE [LARGE SCALE GENOMIC DNA]</scope>
    <source>
        <strain evidence="3 4">AF19-21</strain>
    </source>
</reference>
<dbReference type="Gene3D" id="3.40.920.10">
    <property type="entry name" value="Pyruvate-ferredoxin oxidoreductase, PFOR, domain III"/>
    <property type="match status" value="1"/>
</dbReference>
<sequence length="182" mass="19699">MKKEIICAGFGGQGVLTAGMILIDAGMKLDKNVLFYPSYGSEMRGGTANCTVKISDKMIACPVSKHPDILLTLNTPAVDKFEDSLVSGGLLMVNSSIVPKDRTYREDITVIKVPATDIAAEVQNLKAANLVMLGALAAATDLFTVEYLEESILQFFEKKGKGRFNEKNAACYRRGVETVQKA</sequence>
<evidence type="ECO:0000256" key="1">
    <source>
        <dbReference type="ARBA" id="ARBA00023002"/>
    </source>
</evidence>
<proteinExistence type="predicted"/>
<dbReference type="PANTHER" id="PTHR42730:SF1">
    <property type="entry name" value="2-OXOGLUTARATE SYNTHASE SUBUNIT KORC"/>
    <property type="match status" value="1"/>
</dbReference>
<dbReference type="EMBL" id="QVIA01000007">
    <property type="protein sequence ID" value="RGC33001.1"/>
    <property type="molecule type" value="Genomic_DNA"/>
</dbReference>
<gene>
    <name evidence="3" type="ORF">DWX41_07995</name>
</gene>
<dbReference type="GeneID" id="93334656"/>
<dbReference type="InterPro" id="IPR052554">
    <property type="entry name" value="2-oxoglutarate_synth_KorC"/>
</dbReference>